<keyword evidence="1" id="KW-1133">Transmembrane helix</keyword>
<accession>A0A6C0F3U9</accession>
<keyword evidence="1" id="KW-0472">Membrane</keyword>
<dbReference type="AlphaFoldDB" id="A0A6C0F3U9"/>
<sequence length="82" mass="8618">MSDYQTLGMVVGAVMIVAALLYVLDRRAKTQPVDYTDLGKITVGSGVLASGVLYSLGTETVADVAETVTTAAQDMFVGKPEF</sequence>
<keyword evidence="1" id="KW-0812">Transmembrane</keyword>
<protein>
    <submittedName>
        <fullName evidence="2">Uncharacterized protein</fullName>
    </submittedName>
</protein>
<reference evidence="2" key="1">
    <citation type="journal article" date="2020" name="Nature">
        <title>Giant virus diversity and host interactions through global metagenomics.</title>
        <authorList>
            <person name="Schulz F."/>
            <person name="Roux S."/>
            <person name="Paez-Espino D."/>
            <person name="Jungbluth S."/>
            <person name="Walsh D.A."/>
            <person name="Denef V.J."/>
            <person name="McMahon K.D."/>
            <person name="Konstantinidis K.T."/>
            <person name="Eloe-Fadrosh E.A."/>
            <person name="Kyrpides N.C."/>
            <person name="Woyke T."/>
        </authorList>
    </citation>
    <scope>NUCLEOTIDE SEQUENCE</scope>
    <source>
        <strain evidence="2">GVMAG-M-3300009180-45</strain>
    </source>
</reference>
<feature type="transmembrane region" description="Helical" evidence="1">
    <location>
        <begin position="6"/>
        <end position="24"/>
    </location>
</feature>
<evidence type="ECO:0000313" key="2">
    <source>
        <dbReference type="EMBL" id="QHT35541.1"/>
    </source>
</evidence>
<dbReference type="EMBL" id="MN739022">
    <property type="protein sequence ID" value="QHT35541.1"/>
    <property type="molecule type" value="Genomic_DNA"/>
</dbReference>
<name>A0A6C0F3U9_9ZZZZ</name>
<organism evidence="2">
    <name type="scientific">viral metagenome</name>
    <dbReference type="NCBI Taxonomy" id="1070528"/>
    <lineage>
        <taxon>unclassified sequences</taxon>
        <taxon>metagenomes</taxon>
        <taxon>organismal metagenomes</taxon>
    </lineage>
</organism>
<proteinExistence type="predicted"/>
<evidence type="ECO:0000256" key="1">
    <source>
        <dbReference type="SAM" id="Phobius"/>
    </source>
</evidence>